<sequence length="201" mass="22264">MGLASSNAATAAATAVEAAAGTAAEAPPPTVGRSRVIVLKSSSYLQPSSTRNDEIGRNLKSVNFTGSPWNNAYASLVARSIVIDLTKKNNKYCKRSLKAEEARNVPCTSGYPLPDSFSFKEKAKNIAPIARHSVRAPVLSDLHRPKKVTKRCTQRRSPRTSHRSSPRRREFSAYIKNEERKICDIDSLKTRRKTRVKRLLL</sequence>
<reference evidence="2 3" key="1">
    <citation type="journal article" date="2024" name="Ann. Entomol. Soc. Am.">
        <title>Genomic analyses of the southern and eastern yellowjacket wasps (Hymenoptera: Vespidae) reveal evolutionary signatures of social life.</title>
        <authorList>
            <person name="Catto M.A."/>
            <person name="Caine P.B."/>
            <person name="Orr S.E."/>
            <person name="Hunt B.G."/>
            <person name="Goodisman M.A.D."/>
        </authorList>
    </citation>
    <scope>NUCLEOTIDE SEQUENCE [LARGE SCALE GENOMIC DNA]</scope>
    <source>
        <strain evidence="2">233</strain>
        <tissue evidence="2">Head and thorax</tissue>
    </source>
</reference>
<dbReference type="EMBL" id="JAUDFV010000020">
    <property type="protein sequence ID" value="KAL2740156.1"/>
    <property type="molecule type" value="Genomic_DNA"/>
</dbReference>
<proteinExistence type="predicted"/>
<protein>
    <submittedName>
        <fullName evidence="2">Uncharacterized protein</fullName>
    </submittedName>
</protein>
<gene>
    <name evidence="2" type="ORF">V1478_000297</name>
</gene>
<name>A0ABD2C540_VESSQ</name>
<feature type="compositionally biased region" description="Basic residues" evidence="1">
    <location>
        <begin position="145"/>
        <end position="166"/>
    </location>
</feature>
<dbReference type="AlphaFoldDB" id="A0ABD2C540"/>
<dbReference type="Proteomes" id="UP001607302">
    <property type="component" value="Unassembled WGS sequence"/>
</dbReference>
<evidence type="ECO:0000256" key="1">
    <source>
        <dbReference type="SAM" id="MobiDB-lite"/>
    </source>
</evidence>
<organism evidence="2 3">
    <name type="scientific">Vespula squamosa</name>
    <name type="common">Southern yellow jacket</name>
    <name type="synonym">Wasp</name>
    <dbReference type="NCBI Taxonomy" id="30214"/>
    <lineage>
        <taxon>Eukaryota</taxon>
        <taxon>Metazoa</taxon>
        <taxon>Ecdysozoa</taxon>
        <taxon>Arthropoda</taxon>
        <taxon>Hexapoda</taxon>
        <taxon>Insecta</taxon>
        <taxon>Pterygota</taxon>
        <taxon>Neoptera</taxon>
        <taxon>Endopterygota</taxon>
        <taxon>Hymenoptera</taxon>
        <taxon>Apocrita</taxon>
        <taxon>Aculeata</taxon>
        <taxon>Vespoidea</taxon>
        <taxon>Vespidae</taxon>
        <taxon>Vespinae</taxon>
        <taxon>Vespula</taxon>
    </lineage>
</organism>
<comment type="caution">
    <text evidence="2">The sequence shown here is derived from an EMBL/GenBank/DDBJ whole genome shotgun (WGS) entry which is preliminary data.</text>
</comment>
<feature type="region of interest" description="Disordered" evidence="1">
    <location>
        <begin position="145"/>
        <end position="170"/>
    </location>
</feature>
<evidence type="ECO:0000313" key="2">
    <source>
        <dbReference type="EMBL" id="KAL2740156.1"/>
    </source>
</evidence>
<feature type="non-terminal residue" evidence="2">
    <location>
        <position position="201"/>
    </location>
</feature>
<keyword evidence="3" id="KW-1185">Reference proteome</keyword>
<evidence type="ECO:0000313" key="3">
    <source>
        <dbReference type="Proteomes" id="UP001607302"/>
    </source>
</evidence>
<accession>A0ABD2C540</accession>